<dbReference type="AlphaFoldDB" id="A0A2H0YVV9"/>
<reference evidence="3 4" key="1">
    <citation type="submission" date="2017-09" db="EMBL/GenBank/DDBJ databases">
        <title>Depth-based differentiation of microbial function through sediment-hosted aquifers and enrichment of novel symbionts in the deep terrestrial subsurface.</title>
        <authorList>
            <person name="Probst A.J."/>
            <person name="Ladd B."/>
            <person name="Jarett J.K."/>
            <person name="Geller-Mcgrath D.E."/>
            <person name="Sieber C.M."/>
            <person name="Emerson J.B."/>
            <person name="Anantharaman K."/>
            <person name="Thomas B.C."/>
            <person name="Malmstrom R."/>
            <person name="Stieglmeier M."/>
            <person name="Klingl A."/>
            <person name="Woyke T."/>
            <person name="Ryan C.M."/>
            <person name="Banfield J.F."/>
        </authorList>
    </citation>
    <scope>NUCLEOTIDE SEQUENCE [LARGE SCALE GENOMIC DNA]</scope>
    <source>
        <strain evidence="3">CG08_land_8_20_14_0_20_40_16</strain>
    </source>
</reference>
<dbReference type="SUPFAM" id="SSF51126">
    <property type="entry name" value="Pectin lyase-like"/>
    <property type="match status" value="1"/>
</dbReference>
<dbReference type="Proteomes" id="UP000231542">
    <property type="component" value="Unassembled WGS sequence"/>
</dbReference>
<evidence type="ECO:0000313" key="4">
    <source>
        <dbReference type="Proteomes" id="UP000231542"/>
    </source>
</evidence>
<organism evidence="3 4">
    <name type="scientific">Candidatus Kerfeldbacteria bacterium CG08_land_8_20_14_0_20_40_16</name>
    <dbReference type="NCBI Taxonomy" id="2014244"/>
    <lineage>
        <taxon>Bacteria</taxon>
        <taxon>Candidatus Kerfeldiibacteriota</taxon>
    </lineage>
</organism>
<evidence type="ECO:0000259" key="2">
    <source>
        <dbReference type="Pfam" id="PF13229"/>
    </source>
</evidence>
<feature type="chain" id="PRO_5013776111" description="Right handed beta helix domain-containing protein" evidence="1">
    <location>
        <begin position="22"/>
        <end position="206"/>
    </location>
</feature>
<sequence length="206" mass="21784">MKRLYCWLGIIALLISAQTWAQQNISGSLSGTLGPGTYLVDGDCQVSAGQSLIIVPGTTFLHTGHFTWNIYGSLHAVGTSSSPIVFTHQSPNMLNKWAGIRFQQGASSSSVLIWCQFLWSQNGGSPYSEGGAIYSDHVAITIRNCIIDYCHASDGGGIYLDDADNSIIDSCTITNCFANSGGGIQINGSNVYIANCAIGNNSSTST</sequence>
<dbReference type="Gene3D" id="2.160.20.10">
    <property type="entry name" value="Single-stranded right-handed beta-helix, Pectin lyase-like"/>
    <property type="match status" value="1"/>
</dbReference>
<comment type="caution">
    <text evidence="3">The sequence shown here is derived from an EMBL/GenBank/DDBJ whole genome shotgun (WGS) entry which is preliminary data.</text>
</comment>
<accession>A0A2H0YVV9</accession>
<dbReference type="Pfam" id="PF13229">
    <property type="entry name" value="Beta_helix"/>
    <property type="match status" value="1"/>
</dbReference>
<name>A0A2H0YVV9_9BACT</name>
<keyword evidence="1" id="KW-0732">Signal</keyword>
<dbReference type="InterPro" id="IPR012334">
    <property type="entry name" value="Pectin_lyas_fold"/>
</dbReference>
<evidence type="ECO:0000256" key="1">
    <source>
        <dbReference type="SAM" id="SignalP"/>
    </source>
</evidence>
<evidence type="ECO:0000313" key="3">
    <source>
        <dbReference type="EMBL" id="PIS42566.1"/>
    </source>
</evidence>
<dbReference type="InterPro" id="IPR011050">
    <property type="entry name" value="Pectin_lyase_fold/virulence"/>
</dbReference>
<gene>
    <name evidence="3" type="ORF">COT24_02940</name>
</gene>
<protein>
    <recommendedName>
        <fullName evidence="2">Right handed beta helix domain-containing protein</fullName>
    </recommendedName>
</protein>
<feature type="signal peptide" evidence="1">
    <location>
        <begin position="1"/>
        <end position="21"/>
    </location>
</feature>
<proteinExistence type="predicted"/>
<dbReference type="EMBL" id="PEXU01000035">
    <property type="protein sequence ID" value="PIS42566.1"/>
    <property type="molecule type" value="Genomic_DNA"/>
</dbReference>
<feature type="domain" description="Right handed beta helix" evidence="2">
    <location>
        <begin position="133"/>
        <end position="203"/>
    </location>
</feature>
<dbReference type="InterPro" id="IPR039448">
    <property type="entry name" value="Beta_helix"/>
</dbReference>